<evidence type="ECO:0000313" key="4">
    <source>
        <dbReference type="Proteomes" id="UP000077755"/>
    </source>
</evidence>
<feature type="coiled-coil region" evidence="1">
    <location>
        <begin position="226"/>
        <end position="278"/>
    </location>
</feature>
<dbReference type="Proteomes" id="UP000077755">
    <property type="component" value="Chromosome 1"/>
</dbReference>
<reference evidence="3" key="1">
    <citation type="journal article" date="2016" name="Nat. Genet.">
        <title>A high-quality carrot genome assembly provides new insights into carotenoid accumulation and asterid genome evolution.</title>
        <authorList>
            <person name="Iorizzo M."/>
            <person name="Ellison S."/>
            <person name="Senalik D."/>
            <person name="Zeng P."/>
            <person name="Satapoomin P."/>
            <person name="Huang J."/>
            <person name="Bowman M."/>
            <person name="Iovene M."/>
            <person name="Sanseverino W."/>
            <person name="Cavagnaro P."/>
            <person name="Yildiz M."/>
            <person name="Macko-Podgorni A."/>
            <person name="Moranska E."/>
            <person name="Grzebelus E."/>
            <person name="Grzebelus D."/>
            <person name="Ashrafi H."/>
            <person name="Zheng Z."/>
            <person name="Cheng S."/>
            <person name="Spooner D."/>
            <person name="Van Deynze A."/>
            <person name="Simon P."/>
        </authorList>
    </citation>
    <scope>NUCLEOTIDE SEQUENCE</scope>
    <source>
        <tissue evidence="3">Leaf</tissue>
    </source>
</reference>
<evidence type="ECO:0000256" key="1">
    <source>
        <dbReference type="SAM" id="Coils"/>
    </source>
</evidence>
<dbReference type="Pfam" id="PF13963">
    <property type="entry name" value="Transpos_assoc"/>
    <property type="match status" value="1"/>
</dbReference>
<accession>A0AAF1AKY2</accession>
<keyword evidence="4" id="KW-1185">Reference proteome</keyword>
<name>A0AAF1AKY2_DAUCS</name>
<dbReference type="Pfam" id="PF03004">
    <property type="entry name" value="Transposase_24"/>
    <property type="match status" value="1"/>
</dbReference>
<dbReference type="AlphaFoldDB" id="A0AAF1AKY2"/>
<evidence type="ECO:0000313" key="3">
    <source>
        <dbReference type="EMBL" id="WOG84001.1"/>
    </source>
</evidence>
<keyword evidence="1" id="KW-0175">Coiled coil</keyword>
<dbReference type="KEGG" id="dcr:108193726"/>
<dbReference type="InterPro" id="IPR004252">
    <property type="entry name" value="Probable_transposase_24"/>
</dbReference>
<reference evidence="3" key="2">
    <citation type="submission" date="2022-03" db="EMBL/GenBank/DDBJ databases">
        <title>Draft title - Genomic analysis of global carrot germplasm unveils the trajectory of domestication and the origin of high carotenoid orange carrot.</title>
        <authorList>
            <person name="Iorizzo M."/>
            <person name="Ellison S."/>
            <person name="Senalik D."/>
            <person name="Macko-Podgorni A."/>
            <person name="Grzebelus D."/>
            <person name="Bostan H."/>
            <person name="Rolling W."/>
            <person name="Curaba J."/>
            <person name="Simon P."/>
        </authorList>
    </citation>
    <scope>NUCLEOTIDE SEQUENCE</scope>
    <source>
        <tissue evidence="3">Leaf</tissue>
    </source>
</reference>
<gene>
    <name evidence="3" type="ORF">DCAR_0103180</name>
</gene>
<dbReference type="EMBL" id="CP093343">
    <property type="protein sequence ID" value="WOG84001.1"/>
    <property type="molecule type" value="Genomic_DNA"/>
</dbReference>
<feature type="domain" description="Transposase-associated" evidence="2">
    <location>
        <begin position="5"/>
        <end position="84"/>
    </location>
</feature>
<dbReference type="InterPro" id="IPR029480">
    <property type="entry name" value="Transpos_assoc"/>
</dbReference>
<sequence>MNNNRSWMYERIDDRGFLNALFNSGVEEFMNYAISQPTSMGGTSIQCPCSKCKNRKYWNGDTVKLHLLKNGFVKDYYVWSRHGEPYIKDGHVEHSSTNYSNISRGTDENNLMYNMMIDVAGPFTAAKAQRKDPTPADVYLVTHTVKHDKKIFITKKAEQVYNRVETLREERSTPIEGSDEHRVVDEDQLFLEADGGLDKKNKVYGMSSLQSVMYGLETEGSRYRGSNFNNEKYKQMQGELQDMKNQVNELQEMRNKELEEIRKQMEEMKSQLAIVFNNRNGN</sequence>
<organism evidence="3 4">
    <name type="scientific">Daucus carota subsp. sativus</name>
    <name type="common">Carrot</name>
    <dbReference type="NCBI Taxonomy" id="79200"/>
    <lineage>
        <taxon>Eukaryota</taxon>
        <taxon>Viridiplantae</taxon>
        <taxon>Streptophyta</taxon>
        <taxon>Embryophyta</taxon>
        <taxon>Tracheophyta</taxon>
        <taxon>Spermatophyta</taxon>
        <taxon>Magnoliopsida</taxon>
        <taxon>eudicotyledons</taxon>
        <taxon>Gunneridae</taxon>
        <taxon>Pentapetalae</taxon>
        <taxon>asterids</taxon>
        <taxon>campanulids</taxon>
        <taxon>Apiales</taxon>
        <taxon>Apiaceae</taxon>
        <taxon>Apioideae</taxon>
        <taxon>Scandiceae</taxon>
        <taxon>Daucinae</taxon>
        <taxon>Daucus</taxon>
        <taxon>Daucus sect. Daucus</taxon>
    </lineage>
</organism>
<proteinExistence type="predicted"/>
<evidence type="ECO:0000259" key="2">
    <source>
        <dbReference type="Pfam" id="PF13963"/>
    </source>
</evidence>
<protein>
    <recommendedName>
        <fullName evidence="2">Transposase-associated domain-containing protein</fullName>
    </recommendedName>
</protein>